<proteinExistence type="predicted"/>
<comment type="caution">
    <text evidence="2">The sequence shown here is derived from an EMBL/GenBank/DDBJ whole genome shotgun (WGS) entry which is preliminary data.</text>
</comment>
<evidence type="ECO:0000313" key="2">
    <source>
        <dbReference type="EMBL" id="GAO10951.1"/>
    </source>
</evidence>
<protein>
    <submittedName>
        <fullName evidence="2">Uncharacterized protein</fullName>
    </submittedName>
</protein>
<dbReference type="AlphaFoldDB" id="A0A0P4RDT3"/>
<gene>
    <name evidence="2" type="ORF">TPA0598_07_06750</name>
</gene>
<dbReference type="Proteomes" id="UP000048965">
    <property type="component" value="Unassembled WGS sequence"/>
</dbReference>
<feature type="region of interest" description="Disordered" evidence="1">
    <location>
        <begin position="56"/>
        <end position="75"/>
    </location>
</feature>
<sequence>MQETGPLTIASGALVADSQNGEQVGVGGTPPLRDRVPPAGLAGFRRENLAPTCHGSTWAAATPVPRSARRARGRTGLIRRRAAQAVYAAGHAALRRAA</sequence>
<keyword evidence="3" id="KW-1185">Reference proteome</keyword>
<accession>A0A0P4RDT3</accession>
<reference evidence="2 3" key="2">
    <citation type="journal article" date="2015" name="Stand. Genomic Sci.">
        <title>Draft genome sequence of marine-derived Streptomyces sp. TP-A0598, a producer of anti-MRSA antibiotic lydicamycins.</title>
        <authorList>
            <person name="Komaki H."/>
            <person name="Ichikawa N."/>
            <person name="Hosoyama A."/>
            <person name="Fujita N."/>
            <person name="Igarashi Y."/>
        </authorList>
    </citation>
    <scope>NUCLEOTIDE SEQUENCE [LARGE SCALE GENOMIC DNA]</scope>
    <source>
        <strain evidence="2 3">NBRC 110027</strain>
    </source>
</reference>
<organism evidence="2 3">
    <name type="scientific">Streptomyces lydicamycinicus</name>
    <dbReference type="NCBI Taxonomy" id="1546107"/>
    <lineage>
        <taxon>Bacteria</taxon>
        <taxon>Bacillati</taxon>
        <taxon>Actinomycetota</taxon>
        <taxon>Actinomycetes</taxon>
        <taxon>Kitasatosporales</taxon>
        <taxon>Streptomycetaceae</taxon>
        <taxon>Streptomyces</taxon>
    </lineage>
</organism>
<feature type="region of interest" description="Disordered" evidence="1">
    <location>
        <begin position="12"/>
        <end position="34"/>
    </location>
</feature>
<reference evidence="3" key="1">
    <citation type="submission" date="2014-09" db="EMBL/GenBank/DDBJ databases">
        <title>Whole genome shotgun sequence of Streptomyces sp. NBRC 110027.</title>
        <authorList>
            <person name="Komaki H."/>
            <person name="Ichikawa N."/>
            <person name="Katano-Makiyama Y."/>
            <person name="Hosoyama A."/>
            <person name="Hashimoto M."/>
            <person name="Uohara A."/>
            <person name="Kitahashi Y."/>
            <person name="Ohji S."/>
            <person name="Kimura A."/>
            <person name="Yamazoe A."/>
            <person name="Igarashi Y."/>
            <person name="Fujita N."/>
        </authorList>
    </citation>
    <scope>NUCLEOTIDE SEQUENCE [LARGE SCALE GENOMIC DNA]</scope>
    <source>
        <strain evidence="3">NBRC 110027</strain>
    </source>
</reference>
<name>A0A0P4RDT3_9ACTN</name>
<evidence type="ECO:0000256" key="1">
    <source>
        <dbReference type="SAM" id="MobiDB-lite"/>
    </source>
</evidence>
<evidence type="ECO:0000313" key="3">
    <source>
        <dbReference type="Proteomes" id="UP000048965"/>
    </source>
</evidence>
<dbReference type="EMBL" id="BBNO01000007">
    <property type="protein sequence ID" value="GAO10951.1"/>
    <property type="molecule type" value="Genomic_DNA"/>
</dbReference>